<protein>
    <submittedName>
        <fullName evidence="1">Uncharacterized protein</fullName>
    </submittedName>
</protein>
<dbReference type="AlphaFoldDB" id="A0A6G4WZE9"/>
<evidence type="ECO:0000313" key="2">
    <source>
        <dbReference type="Proteomes" id="UP000477722"/>
    </source>
</evidence>
<name>A0A6G4WZE9_9ACTN</name>
<evidence type="ECO:0000313" key="1">
    <source>
        <dbReference type="EMBL" id="NGO69894.1"/>
    </source>
</evidence>
<comment type="caution">
    <text evidence="1">The sequence shown here is derived from an EMBL/GenBank/DDBJ whole genome shotgun (WGS) entry which is preliminary data.</text>
</comment>
<reference evidence="1 2" key="1">
    <citation type="submission" date="2020-02" db="EMBL/GenBank/DDBJ databases">
        <title>Whole-genome analyses of novel actinobacteria.</title>
        <authorList>
            <person name="Sahin N."/>
            <person name="Tatar D."/>
        </authorList>
    </citation>
    <scope>NUCLEOTIDE SEQUENCE [LARGE SCALE GENOMIC DNA]</scope>
    <source>
        <strain evidence="1 2">SB3404</strain>
    </source>
</reference>
<feature type="non-terminal residue" evidence="1">
    <location>
        <position position="123"/>
    </location>
</feature>
<sequence length="123" mass="13159">MPRTPDSPLHQLLAQAHWSHAQLAAAIRAVAAENGQDLACDRSAVARWVHGTRPRPPVPQYLLEALGRRLGRPVTAQEAGLSQAPATALDASWDADPLRNLTRLARSELTPHQGALAAAGAYH</sequence>
<dbReference type="Proteomes" id="UP000477722">
    <property type="component" value="Unassembled WGS sequence"/>
</dbReference>
<organism evidence="1 2">
    <name type="scientific">Streptomyces boncukensis</name>
    <dbReference type="NCBI Taxonomy" id="2711219"/>
    <lineage>
        <taxon>Bacteria</taxon>
        <taxon>Bacillati</taxon>
        <taxon>Actinomycetota</taxon>
        <taxon>Actinomycetes</taxon>
        <taxon>Kitasatosporales</taxon>
        <taxon>Streptomycetaceae</taxon>
        <taxon>Streptomyces</taxon>
    </lineage>
</organism>
<accession>A0A6G4WZE9</accession>
<gene>
    <name evidence="1" type="ORF">G5C65_16325</name>
</gene>
<dbReference type="EMBL" id="JAAKZZ010000149">
    <property type="protein sequence ID" value="NGO69894.1"/>
    <property type="molecule type" value="Genomic_DNA"/>
</dbReference>
<proteinExistence type="predicted"/>
<keyword evidence="2" id="KW-1185">Reference proteome</keyword>